<sequence>MFIMIILGSQVLKLIVFFKQLKYKYIKFLIKKKTALYCIFYKNKTALDNPYSFSYFCTSKFNF</sequence>
<gene>
    <name evidence="1" type="ORF">M472_07555</name>
</gene>
<dbReference type="STRING" id="1346330.M472_07555"/>
<dbReference type="EMBL" id="ATDL01000016">
    <property type="protein sequence ID" value="ERJ58619.1"/>
    <property type="molecule type" value="Genomic_DNA"/>
</dbReference>
<protein>
    <submittedName>
        <fullName evidence="1">Uncharacterized protein</fullName>
    </submittedName>
</protein>
<keyword evidence="2" id="KW-1185">Reference proteome</keyword>
<accession>U2J100</accession>
<name>U2J100_9SPHI</name>
<dbReference type="Proteomes" id="UP000016584">
    <property type="component" value="Unassembled WGS sequence"/>
</dbReference>
<evidence type="ECO:0000313" key="2">
    <source>
        <dbReference type="Proteomes" id="UP000016584"/>
    </source>
</evidence>
<evidence type="ECO:0000313" key="1">
    <source>
        <dbReference type="EMBL" id="ERJ58619.1"/>
    </source>
</evidence>
<comment type="caution">
    <text evidence="1">The sequence shown here is derived from an EMBL/GenBank/DDBJ whole genome shotgun (WGS) entry which is preliminary data.</text>
</comment>
<dbReference type="AlphaFoldDB" id="U2J100"/>
<reference evidence="1 2" key="1">
    <citation type="journal article" date="2013" name="Genome Announc.">
        <title>The Draft Genome Sequence of Sphingomonas paucimobilis Strain HER1398 (Proteobacteria), Host to the Giant PAU Phage, Indicates That It Is a Member of the Genus Sphingobacterium (Bacteroidetes).</title>
        <authorList>
            <person name="White R.A.III."/>
            <person name="Suttle C.A."/>
        </authorList>
    </citation>
    <scope>NUCLEOTIDE SEQUENCE [LARGE SCALE GENOMIC DNA]</scope>
    <source>
        <strain evidence="1 2">HER1398</strain>
    </source>
</reference>
<proteinExistence type="predicted"/>
<organism evidence="1 2">
    <name type="scientific">Sphingobacterium paucimobilis HER1398</name>
    <dbReference type="NCBI Taxonomy" id="1346330"/>
    <lineage>
        <taxon>Bacteria</taxon>
        <taxon>Pseudomonadati</taxon>
        <taxon>Bacteroidota</taxon>
        <taxon>Sphingobacteriia</taxon>
        <taxon>Sphingobacteriales</taxon>
        <taxon>Sphingobacteriaceae</taxon>
        <taxon>Sphingobacterium</taxon>
    </lineage>
</organism>